<dbReference type="OrthoDB" id="3048815at2759"/>
<dbReference type="InterPro" id="IPR005825">
    <property type="entry name" value="Ribosomal_uL24_CS"/>
</dbReference>
<reference evidence="2" key="1">
    <citation type="submission" date="2021-02" db="EMBL/GenBank/DDBJ databases">
        <authorList>
            <person name="Nieuwenhuis M."/>
            <person name="Van De Peppel L.J.J."/>
        </authorList>
    </citation>
    <scope>NUCLEOTIDE SEQUENCE</scope>
    <source>
        <strain evidence="2">D49</strain>
    </source>
</reference>
<sequence length="392" mass="44936">KGFYAWRLKYPTARTNATTTTRIWVRPPMCLHYSLIRLVLSIPGDFLQDSEESEPTSLDRGASRHLLRLEHERAHTEQDWDALLERALERSGADSLAIYKTLNDKNPDEHDLQPLKMWRVAVKPGHEEEVAFHIFNKILWAGADRSTITSATRSASRPSWVSIKSPSLAEVQAVCADMFNIFLMQIYAIDPKDARRWHHEPRLYTPTPQSWIRLWQKPYHSDLAYVHDFDKRLWEARKRWGKDAVEWQNQTCAFHQNLFEDRYLCLETKEFFAEEGVPTRTEISRFEACSVIPREFLEKSLEVAAMRCVKLGDRVKVISGELKGALGVIQGMVNGKADIELEDVQICATIPLDALSKDLRIGDDVAVMLAYGGGLSGSKRRCSRFMSLSSQK</sequence>
<dbReference type="InterPro" id="IPR036735">
    <property type="entry name" value="NGN_dom_sf"/>
</dbReference>
<dbReference type="InterPro" id="IPR005100">
    <property type="entry name" value="NGN-domain"/>
</dbReference>
<evidence type="ECO:0000313" key="3">
    <source>
        <dbReference type="Proteomes" id="UP000717328"/>
    </source>
</evidence>
<comment type="caution">
    <text evidence="2">The sequence shown here is derived from an EMBL/GenBank/DDBJ whole genome shotgun (WGS) entry which is preliminary data.</text>
</comment>
<dbReference type="AlphaFoldDB" id="A0A9P7GH32"/>
<evidence type="ECO:0000259" key="1">
    <source>
        <dbReference type="Pfam" id="PF03439"/>
    </source>
</evidence>
<dbReference type="EMBL" id="JABCKI010001469">
    <property type="protein sequence ID" value="KAG5649160.1"/>
    <property type="molecule type" value="Genomic_DNA"/>
</dbReference>
<name>A0A9P7GH32_9AGAR</name>
<gene>
    <name evidence="2" type="ORF">H0H81_005758</name>
</gene>
<dbReference type="GO" id="GO:0006354">
    <property type="term" value="P:DNA-templated transcription elongation"/>
    <property type="evidence" value="ECO:0007669"/>
    <property type="project" value="InterPro"/>
</dbReference>
<dbReference type="CDD" id="cd00380">
    <property type="entry name" value="KOW"/>
    <property type="match status" value="1"/>
</dbReference>
<dbReference type="InterPro" id="IPR014722">
    <property type="entry name" value="Rib_uL2_dom2"/>
</dbReference>
<dbReference type="GO" id="GO:0003735">
    <property type="term" value="F:structural constituent of ribosome"/>
    <property type="evidence" value="ECO:0007669"/>
    <property type="project" value="InterPro"/>
</dbReference>
<dbReference type="Gene3D" id="2.30.30.30">
    <property type="match status" value="1"/>
</dbReference>
<dbReference type="Proteomes" id="UP000717328">
    <property type="component" value="Unassembled WGS sequence"/>
</dbReference>
<feature type="non-terminal residue" evidence="2">
    <location>
        <position position="1"/>
    </location>
</feature>
<feature type="domain" description="NGN" evidence="1">
    <location>
        <begin position="116"/>
        <end position="193"/>
    </location>
</feature>
<dbReference type="Gene3D" id="3.30.70.940">
    <property type="entry name" value="NusG, N-terminal domain"/>
    <property type="match status" value="1"/>
</dbReference>
<feature type="non-terminal residue" evidence="2">
    <location>
        <position position="392"/>
    </location>
</feature>
<dbReference type="Pfam" id="PF03439">
    <property type="entry name" value="Spt5-NGN"/>
    <property type="match status" value="1"/>
</dbReference>
<evidence type="ECO:0000313" key="2">
    <source>
        <dbReference type="EMBL" id="KAG5649160.1"/>
    </source>
</evidence>
<dbReference type="GO" id="GO:0006412">
    <property type="term" value="P:translation"/>
    <property type="evidence" value="ECO:0007669"/>
    <property type="project" value="InterPro"/>
</dbReference>
<organism evidence="2 3">
    <name type="scientific">Sphagnurus paluster</name>
    <dbReference type="NCBI Taxonomy" id="117069"/>
    <lineage>
        <taxon>Eukaryota</taxon>
        <taxon>Fungi</taxon>
        <taxon>Dikarya</taxon>
        <taxon>Basidiomycota</taxon>
        <taxon>Agaricomycotina</taxon>
        <taxon>Agaricomycetes</taxon>
        <taxon>Agaricomycetidae</taxon>
        <taxon>Agaricales</taxon>
        <taxon>Tricholomatineae</taxon>
        <taxon>Lyophyllaceae</taxon>
        <taxon>Sphagnurus</taxon>
    </lineage>
</organism>
<reference evidence="2" key="2">
    <citation type="submission" date="2021-10" db="EMBL/GenBank/DDBJ databases">
        <title>Phylogenomics reveals ancestral predisposition of the termite-cultivated fungus Termitomyces towards a domesticated lifestyle.</title>
        <authorList>
            <person name="Auxier B."/>
            <person name="Grum-Grzhimaylo A."/>
            <person name="Cardenas M.E."/>
            <person name="Lodge J.D."/>
            <person name="Laessoe T."/>
            <person name="Pedersen O."/>
            <person name="Smith M.E."/>
            <person name="Kuyper T.W."/>
            <person name="Franco-Molano E.A."/>
            <person name="Baroni T.J."/>
            <person name="Aanen D.K."/>
        </authorList>
    </citation>
    <scope>NUCLEOTIDE SEQUENCE</scope>
    <source>
        <strain evidence="2">D49</strain>
    </source>
</reference>
<keyword evidence="3" id="KW-1185">Reference proteome</keyword>
<dbReference type="PROSITE" id="PS01108">
    <property type="entry name" value="RIBOSOMAL_L24"/>
    <property type="match status" value="1"/>
</dbReference>
<protein>
    <recommendedName>
        <fullName evidence="1">NGN domain-containing protein</fullName>
    </recommendedName>
</protein>
<accession>A0A9P7GH32</accession>
<dbReference type="GO" id="GO:0005840">
    <property type="term" value="C:ribosome"/>
    <property type="evidence" value="ECO:0007669"/>
    <property type="project" value="InterPro"/>
</dbReference>
<proteinExistence type="predicted"/>